<feature type="non-terminal residue" evidence="10">
    <location>
        <position position="487"/>
    </location>
</feature>
<dbReference type="Pfam" id="PF00067">
    <property type="entry name" value="p450"/>
    <property type="match status" value="1"/>
</dbReference>
<reference evidence="10" key="1">
    <citation type="submission" date="2023-10" db="EMBL/GenBank/DDBJ databases">
        <title>Genome assembly of Pristionchus species.</title>
        <authorList>
            <person name="Yoshida K."/>
            <person name="Sommer R.J."/>
        </authorList>
    </citation>
    <scope>NUCLEOTIDE SEQUENCE</scope>
    <source>
        <strain evidence="10">RS0144</strain>
    </source>
</reference>
<dbReference type="EMBL" id="BTSX01000004">
    <property type="protein sequence ID" value="GMS92170.1"/>
    <property type="molecule type" value="Genomic_DNA"/>
</dbReference>
<dbReference type="PANTHER" id="PTHR24284:SF1">
    <property type="entry name" value="CYTOCHROME P450 FAMILY"/>
    <property type="match status" value="1"/>
</dbReference>
<keyword evidence="3 7" id="KW-0479">Metal-binding</keyword>
<dbReference type="InterPro" id="IPR002401">
    <property type="entry name" value="Cyt_P450_E_grp-I"/>
</dbReference>
<dbReference type="PROSITE" id="PS50208">
    <property type="entry name" value="CASPASE_P20"/>
    <property type="match status" value="1"/>
</dbReference>
<keyword evidence="11" id="KW-1185">Reference proteome</keyword>
<keyword evidence="4 8" id="KW-0560">Oxidoreductase</keyword>
<evidence type="ECO:0000313" key="11">
    <source>
        <dbReference type="Proteomes" id="UP001432027"/>
    </source>
</evidence>
<dbReference type="GO" id="GO:0016705">
    <property type="term" value="F:oxidoreductase activity, acting on paired donors, with incorporation or reduction of molecular oxygen"/>
    <property type="evidence" value="ECO:0007669"/>
    <property type="project" value="InterPro"/>
</dbReference>
<dbReference type="Proteomes" id="UP001432027">
    <property type="component" value="Unassembled WGS sequence"/>
</dbReference>
<accession>A0AAV5TAJ7</accession>
<dbReference type="PANTHER" id="PTHR24284">
    <property type="entry name" value="CYTOCHROME P450 FAMILY"/>
    <property type="match status" value="1"/>
</dbReference>
<evidence type="ECO:0000256" key="1">
    <source>
        <dbReference type="ARBA" id="ARBA00001971"/>
    </source>
</evidence>
<comment type="similarity">
    <text evidence="2 8">Belongs to the cytochrome P450 family.</text>
</comment>
<evidence type="ECO:0000256" key="7">
    <source>
        <dbReference type="PIRSR" id="PIRSR602401-1"/>
    </source>
</evidence>
<dbReference type="InterPro" id="IPR036396">
    <property type="entry name" value="Cyt_P450_sf"/>
</dbReference>
<evidence type="ECO:0000256" key="2">
    <source>
        <dbReference type="ARBA" id="ARBA00010617"/>
    </source>
</evidence>
<dbReference type="InterPro" id="IPR001128">
    <property type="entry name" value="Cyt_P450"/>
</dbReference>
<protein>
    <recommendedName>
        <fullName evidence="9">Caspase family p20 domain-containing protein</fullName>
    </recommendedName>
</protein>
<dbReference type="GO" id="GO:0020037">
    <property type="term" value="F:heme binding"/>
    <property type="evidence" value="ECO:0007669"/>
    <property type="project" value="InterPro"/>
</dbReference>
<evidence type="ECO:0000259" key="9">
    <source>
        <dbReference type="PROSITE" id="PS50208"/>
    </source>
</evidence>
<dbReference type="GO" id="GO:0004497">
    <property type="term" value="F:monooxygenase activity"/>
    <property type="evidence" value="ECO:0007669"/>
    <property type="project" value="UniProtKB-KW"/>
</dbReference>
<proteinExistence type="inferred from homology"/>
<dbReference type="PRINTS" id="PR00385">
    <property type="entry name" value="P450"/>
</dbReference>
<dbReference type="GO" id="GO:0005506">
    <property type="term" value="F:iron ion binding"/>
    <property type="evidence" value="ECO:0007669"/>
    <property type="project" value="InterPro"/>
</dbReference>
<dbReference type="PRINTS" id="PR00463">
    <property type="entry name" value="EP450I"/>
</dbReference>
<evidence type="ECO:0000313" key="10">
    <source>
        <dbReference type="EMBL" id="GMS92170.1"/>
    </source>
</evidence>
<dbReference type="GO" id="GO:0004197">
    <property type="term" value="F:cysteine-type endopeptidase activity"/>
    <property type="evidence" value="ECO:0007669"/>
    <property type="project" value="InterPro"/>
</dbReference>
<feature type="domain" description="Caspase family p20" evidence="9">
    <location>
        <begin position="323"/>
        <end position="349"/>
    </location>
</feature>
<evidence type="ECO:0000256" key="6">
    <source>
        <dbReference type="ARBA" id="ARBA00023033"/>
    </source>
</evidence>
<evidence type="ECO:0000256" key="3">
    <source>
        <dbReference type="ARBA" id="ARBA00022723"/>
    </source>
</evidence>
<name>A0AAV5TAJ7_9BILA</name>
<gene>
    <name evidence="10" type="ORF">PENTCL1PPCAC_14345</name>
</gene>
<dbReference type="Gene3D" id="1.10.630.10">
    <property type="entry name" value="Cytochrome P450"/>
    <property type="match status" value="1"/>
</dbReference>
<sequence>MVVVLLLLGALTAALWWYYSLVRKYPPGPRPIPFIGNMHQVNFGSKPFGRFAKQFDGIYTLFAPFPLIELTDYNLIKEAYIEKGEDFIDRLSAPGADDVFNYVSNGGVIQSSGAEWRENRRAALHILRDFGMGKNVMEELVKNSITEYVSCLKSIENKDSVNMRWPLLLMIANIINEVLFGYRYKYDDCERLKDYVTDFCAVLTEIANAKLLPLGLAFPSIRHIPYFGYHVLTVHKERFQRINKYVEENVRETMKSYDPDSTPTTFVHAYAEKMKNNEILTEDQLIATSADFYFAGMETTSNTLRWAVLYLAKHQQVQDKLREEILSVIGRDRLPSLSDKPKMIYAQACIHELQRCANVLRINLLRCTKRETTIGGHTIPAGAAIHADINYVLANDPIFVDPKEFRPERYTAEDGKSLRKELLEHTIAFSVGKRACAGEGLARVELFLCLLATIQHYRIYPTDEPIDLEPIPQNFAVPKEQNVRLVP</sequence>
<evidence type="ECO:0000256" key="8">
    <source>
        <dbReference type="RuleBase" id="RU000461"/>
    </source>
</evidence>
<comment type="cofactor">
    <cofactor evidence="1 7">
        <name>heme</name>
        <dbReference type="ChEBI" id="CHEBI:30413"/>
    </cofactor>
</comment>
<keyword evidence="6 8" id="KW-0503">Monooxygenase</keyword>
<dbReference type="GO" id="GO:0006508">
    <property type="term" value="P:proteolysis"/>
    <property type="evidence" value="ECO:0007669"/>
    <property type="project" value="InterPro"/>
</dbReference>
<dbReference type="AlphaFoldDB" id="A0AAV5TAJ7"/>
<dbReference type="PROSITE" id="PS00086">
    <property type="entry name" value="CYTOCHROME_P450"/>
    <property type="match status" value="1"/>
</dbReference>
<dbReference type="InterPro" id="IPR001309">
    <property type="entry name" value="Pept_C14_p20"/>
</dbReference>
<keyword evidence="7 8" id="KW-0349">Heme</keyword>
<evidence type="ECO:0000256" key="4">
    <source>
        <dbReference type="ARBA" id="ARBA00023002"/>
    </source>
</evidence>
<evidence type="ECO:0000256" key="5">
    <source>
        <dbReference type="ARBA" id="ARBA00023004"/>
    </source>
</evidence>
<comment type="caution">
    <text evidence="10">The sequence shown here is derived from an EMBL/GenBank/DDBJ whole genome shotgun (WGS) entry which is preliminary data.</text>
</comment>
<organism evidence="10 11">
    <name type="scientific">Pristionchus entomophagus</name>
    <dbReference type="NCBI Taxonomy" id="358040"/>
    <lineage>
        <taxon>Eukaryota</taxon>
        <taxon>Metazoa</taxon>
        <taxon>Ecdysozoa</taxon>
        <taxon>Nematoda</taxon>
        <taxon>Chromadorea</taxon>
        <taxon>Rhabditida</taxon>
        <taxon>Rhabditina</taxon>
        <taxon>Diplogasteromorpha</taxon>
        <taxon>Diplogasteroidea</taxon>
        <taxon>Neodiplogasteridae</taxon>
        <taxon>Pristionchus</taxon>
    </lineage>
</organism>
<dbReference type="FunFam" id="1.10.630.10:FF:000036">
    <property type="entry name" value="CYtochrome P450 family"/>
    <property type="match status" value="1"/>
</dbReference>
<dbReference type="InterPro" id="IPR017972">
    <property type="entry name" value="Cyt_P450_CS"/>
</dbReference>
<feature type="binding site" description="axial binding residue" evidence="7">
    <location>
        <position position="436"/>
    </location>
    <ligand>
        <name>heme</name>
        <dbReference type="ChEBI" id="CHEBI:30413"/>
    </ligand>
    <ligandPart>
        <name>Fe</name>
        <dbReference type="ChEBI" id="CHEBI:18248"/>
    </ligandPart>
</feature>
<dbReference type="SUPFAM" id="SSF48264">
    <property type="entry name" value="Cytochrome P450"/>
    <property type="match status" value="1"/>
</dbReference>
<dbReference type="CDD" id="cd20617">
    <property type="entry name" value="CYP1_2-like"/>
    <property type="match status" value="1"/>
</dbReference>
<keyword evidence="5 7" id="KW-0408">Iron</keyword>